<sequence>MVGPDRNFERGLNQETLQRVTELSQLKEFGVRLELTAKVVGPFTDKIQISYPNGQEAIEYIEKA</sequence>
<name>A0A1F8BNW4_9BACT</name>
<dbReference type="AlphaFoldDB" id="A0A1F8BNW4"/>
<reference evidence="1 2" key="1">
    <citation type="journal article" date="2016" name="Nat. Commun.">
        <title>Thousands of microbial genomes shed light on interconnected biogeochemical processes in an aquifer system.</title>
        <authorList>
            <person name="Anantharaman K."/>
            <person name="Brown C.T."/>
            <person name="Hug L.A."/>
            <person name="Sharon I."/>
            <person name="Castelle C.J."/>
            <person name="Probst A.J."/>
            <person name="Thomas B.C."/>
            <person name="Singh A."/>
            <person name="Wilkins M.J."/>
            <person name="Karaoz U."/>
            <person name="Brodie E.L."/>
            <person name="Williams K.H."/>
            <person name="Hubbard S.S."/>
            <person name="Banfield J.F."/>
        </authorList>
    </citation>
    <scope>NUCLEOTIDE SEQUENCE [LARGE SCALE GENOMIC DNA]</scope>
</reference>
<proteinExistence type="predicted"/>
<dbReference type="Proteomes" id="UP000176725">
    <property type="component" value="Unassembled WGS sequence"/>
</dbReference>
<dbReference type="EMBL" id="MGHH01000007">
    <property type="protein sequence ID" value="OGM64978.1"/>
    <property type="molecule type" value="Genomic_DNA"/>
</dbReference>
<accession>A0A1F8BNW4</accession>
<evidence type="ECO:0000313" key="2">
    <source>
        <dbReference type="Proteomes" id="UP000176725"/>
    </source>
</evidence>
<comment type="caution">
    <text evidence="1">The sequence shown here is derived from an EMBL/GenBank/DDBJ whole genome shotgun (WGS) entry which is preliminary data.</text>
</comment>
<organism evidence="1 2">
    <name type="scientific">Candidatus Woesebacteria bacterium RIFCSPLOWO2_01_FULL_39_25</name>
    <dbReference type="NCBI Taxonomy" id="1802521"/>
    <lineage>
        <taxon>Bacteria</taxon>
        <taxon>Candidatus Woeseibacteriota</taxon>
    </lineage>
</organism>
<protein>
    <submittedName>
        <fullName evidence="1">Uncharacterized protein</fullName>
    </submittedName>
</protein>
<gene>
    <name evidence="1" type="ORF">A2893_04970</name>
</gene>
<evidence type="ECO:0000313" key="1">
    <source>
        <dbReference type="EMBL" id="OGM64978.1"/>
    </source>
</evidence>